<evidence type="ECO:0000256" key="2">
    <source>
        <dbReference type="ARBA" id="ARBA00022679"/>
    </source>
</evidence>
<gene>
    <name evidence="6" type="ORF">H9Y04_10280</name>
</gene>
<dbReference type="InterPro" id="IPR020841">
    <property type="entry name" value="PKS_Beta-ketoAc_synthase_dom"/>
</dbReference>
<keyword evidence="3" id="KW-0012">Acyltransferase</keyword>
<dbReference type="RefSeq" id="WP_187813421.1">
    <property type="nucleotide sequence ID" value="NZ_JACTVJ010000005.1"/>
</dbReference>
<keyword evidence="2 4" id="KW-0808">Transferase</keyword>
<evidence type="ECO:0000256" key="4">
    <source>
        <dbReference type="RuleBase" id="RU003694"/>
    </source>
</evidence>
<accession>A0ABR7SBV4</accession>
<dbReference type="Proteomes" id="UP000642284">
    <property type="component" value="Unassembled WGS sequence"/>
</dbReference>
<protein>
    <submittedName>
        <fullName evidence="6">Beta-ketoacyl-[acyl-carrier-protein] synthase family protein</fullName>
    </submittedName>
</protein>
<evidence type="ECO:0000256" key="1">
    <source>
        <dbReference type="ARBA" id="ARBA00008467"/>
    </source>
</evidence>
<dbReference type="NCBIfam" id="NF005589">
    <property type="entry name" value="PRK07314.1"/>
    <property type="match status" value="1"/>
</dbReference>
<evidence type="ECO:0000313" key="7">
    <source>
        <dbReference type="Proteomes" id="UP000642284"/>
    </source>
</evidence>
<organism evidence="6 7">
    <name type="scientific">Streptomyces polyasparticus</name>
    <dbReference type="NCBI Taxonomy" id="2767826"/>
    <lineage>
        <taxon>Bacteria</taxon>
        <taxon>Bacillati</taxon>
        <taxon>Actinomycetota</taxon>
        <taxon>Actinomycetes</taxon>
        <taxon>Kitasatosporales</taxon>
        <taxon>Streptomycetaceae</taxon>
        <taxon>Streptomyces</taxon>
    </lineage>
</organism>
<dbReference type="SUPFAM" id="SSF53901">
    <property type="entry name" value="Thiolase-like"/>
    <property type="match status" value="2"/>
</dbReference>
<dbReference type="InterPro" id="IPR014031">
    <property type="entry name" value="Ketoacyl_synth_C"/>
</dbReference>
<dbReference type="Pfam" id="PF00109">
    <property type="entry name" value="ketoacyl-synt"/>
    <property type="match status" value="1"/>
</dbReference>
<evidence type="ECO:0000256" key="3">
    <source>
        <dbReference type="ARBA" id="ARBA00023315"/>
    </source>
</evidence>
<comment type="similarity">
    <text evidence="1 4">Belongs to the thiolase-like superfamily. Beta-ketoacyl-ACP synthases family.</text>
</comment>
<dbReference type="Gene3D" id="3.40.47.10">
    <property type="match status" value="1"/>
</dbReference>
<keyword evidence="7" id="KW-1185">Reference proteome</keyword>
<dbReference type="SMART" id="SM00825">
    <property type="entry name" value="PKS_KS"/>
    <property type="match status" value="1"/>
</dbReference>
<evidence type="ECO:0000259" key="5">
    <source>
        <dbReference type="PROSITE" id="PS52004"/>
    </source>
</evidence>
<dbReference type="PANTHER" id="PTHR11712">
    <property type="entry name" value="POLYKETIDE SYNTHASE-RELATED"/>
    <property type="match status" value="1"/>
</dbReference>
<dbReference type="EMBL" id="JACTVJ010000005">
    <property type="protein sequence ID" value="MBC9712955.1"/>
    <property type="molecule type" value="Genomic_DNA"/>
</dbReference>
<dbReference type="PROSITE" id="PS00606">
    <property type="entry name" value="KS3_1"/>
    <property type="match status" value="1"/>
</dbReference>
<dbReference type="CDD" id="cd00834">
    <property type="entry name" value="KAS_I_II"/>
    <property type="match status" value="1"/>
</dbReference>
<feature type="domain" description="Ketosynthase family 3 (KS3)" evidence="5">
    <location>
        <begin position="6"/>
        <end position="405"/>
    </location>
</feature>
<dbReference type="InterPro" id="IPR000794">
    <property type="entry name" value="Beta-ketoacyl_synthase"/>
</dbReference>
<sequence length="408" mass="40909">MSGGRPRRVVVTGVGAHTASGPSTPALWRDLLAGRPAAAPIAAFDARRLPARVACEVGDFEKPACLAAKQAARADRASLLAVAAAAQAVADAGGLHAAPERRGVVTGTANGGALTREHGLLDGGPSPGYVPAYMPNAGAALISMCLDITGPSLCVSTACTSGGHAVGEGAQLIRYGAADVVLAGGHEACVTPTILLAFAKAGSLAPGLDRAAETSRPFDVDRRGFVLAEGAAFLVLEEYEAARARGARMYAELAGYGRTSDAHHLTAPPPDGAGAAACMRAALADAEVASGEVVHVNAHATSTPAGDVAESRAIAEVFGEFGVPVTATKSVTGHTIGASGAVEAVVSALSVHHSLAHPTANLRRRDPLCPVDVVTGKPRELPPGGAVLSNSFGFGGHNASLVLRGVRP</sequence>
<dbReference type="InterPro" id="IPR016039">
    <property type="entry name" value="Thiolase-like"/>
</dbReference>
<dbReference type="Pfam" id="PF02801">
    <property type="entry name" value="Ketoacyl-synt_C"/>
    <property type="match status" value="1"/>
</dbReference>
<dbReference type="InterPro" id="IPR014030">
    <property type="entry name" value="Ketoacyl_synth_N"/>
</dbReference>
<dbReference type="InterPro" id="IPR018201">
    <property type="entry name" value="Ketoacyl_synth_AS"/>
</dbReference>
<reference evidence="6 7" key="1">
    <citation type="submission" date="2020-08" db="EMBL/GenBank/DDBJ databases">
        <title>Genemic of Streptomyces polyaspartic.</title>
        <authorList>
            <person name="Liu W."/>
        </authorList>
    </citation>
    <scope>NUCLEOTIDE SEQUENCE [LARGE SCALE GENOMIC DNA]</scope>
    <source>
        <strain evidence="6 7">TRM66268-LWL</strain>
    </source>
</reference>
<evidence type="ECO:0000313" key="6">
    <source>
        <dbReference type="EMBL" id="MBC9712955.1"/>
    </source>
</evidence>
<dbReference type="PROSITE" id="PS52004">
    <property type="entry name" value="KS3_2"/>
    <property type="match status" value="1"/>
</dbReference>
<dbReference type="PANTHER" id="PTHR11712:SF336">
    <property type="entry name" value="3-OXOACYL-[ACYL-CARRIER-PROTEIN] SYNTHASE, MITOCHONDRIAL"/>
    <property type="match status" value="1"/>
</dbReference>
<proteinExistence type="inferred from homology"/>
<name>A0ABR7SBV4_9ACTN</name>
<comment type="caution">
    <text evidence="6">The sequence shown here is derived from an EMBL/GenBank/DDBJ whole genome shotgun (WGS) entry which is preliminary data.</text>
</comment>